<keyword evidence="3" id="KW-1185">Reference proteome</keyword>
<keyword evidence="2" id="KW-0378">Hydrolase</keyword>
<dbReference type="Pfam" id="PF12146">
    <property type="entry name" value="Hydrolase_4"/>
    <property type="match status" value="1"/>
</dbReference>
<dbReference type="EMBL" id="CP071709">
    <property type="protein sequence ID" value="QVY60244.1"/>
    <property type="molecule type" value="Genomic_DNA"/>
</dbReference>
<dbReference type="Gene3D" id="3.40.50.1820">
    <property type="entry name" value="alpha/beta hydrolase"/>
    <property type="match status" value="1"/>
</dbReference>
<dbReference type="SUPFAM" id="SSF53474">
    <property type="entry name" value="alpha/beta-Hydrolases"/>
    <property type="match status" value="1"/>
</dbReference>
<dbReference type="GO" id="GO:0016787">
    <property type="term" value="F:hydrolase activity"/>
    <property type="evidence" value="ECO:0007669"/>
    <property type="project" value="UniProtKB-KW"/>
</dbReference>
<feature type="domain" description="Serine aminopeptidase S33" evidence="1">
    <location>
        <begin position="80"/>
        <end position="193"/>
    </location>
</feature>
<gene>
    <name evidence="2" type="ORF">J1899_14580</name>
</gene>
<dbReference type="RefSeq" id="WP_066443929.1">
    <property type="nucleotide sequence ID" value="NZ_CP071709.1"/>
</dbReference>
<dbReference type="PANTHER" id="PTHR43358:SF5">
    <property type="entry name" value="EXPORTED PROTEIN"/>
    <property type="match status" value="1"/>
</dbReference>
<protein>
    <submittedName>
        <fullName evidence="2">Alpha/beta hydrolase</fullName>
    </submittedName>
</protein>
<dbReference type="InterPro" id="IPR022742">
    <property type="entry name" value="Hydrolase_4"/>
</dbReference>
<organism evidence="2 3">
    <name type="scientific">Cytobacillus gottheilii</name>
    <dbReference type="NCBI Taxonomy" id="859144"/>
    <lineage>
        <taxon>Bacteria</taxon>
        <taxon>Bacillati</taxon>
        <taxon>Bacillota</taxon>
        <taxon>Bacilli</taxon>
        <taxon>Bacillales</taxon>
        <taxon>Bacillaceae</taxon>
        <taxon>Cytobacillus</taxon>
    </lineage>
</organism>
<name>A0ABX8F7Y4_9BACI</name>
<proteinExistence type="predicted"/>
<dbReference type="Proteomes" id="UP000679247">
    <property type="component" value="Chromosome"/>
</dbReference>
<sequence>MRRLLRFLLSFILFLTTLGVYFSNRLMYMKKKDENFILNREKEAGRFDPLAFENLPKREVSISSPFGYPLKTIIAEPHDRKKYIIIAHGVTENKMNSVKYMNIFLKRGYNAVIYDHRRHGESGGKTTSYGHYEKFDLQAVVQWLKAEKGPDVQIGIHGESMGAATMLLYAGMLEDGADFYIADCPFSDFEEQLSHRLKTEMKLLPPKLFIPLADLFIRVRQRYSIKDVSPISVIENIQKPILFIHSQLDDFILPTMTEELFQRKQGPKKLYLATNGIHAQSYNENKEDYERVIDEFLDEYVGEKKVRDEAFAQADI</sequence>
<evidence type="ECO:0000313" key="2">
    <source>
        <dbReference type="EMBL" id="QVY60244.1"/>
    </source>
</evidence>
<dbReference type="InterPro" id="IPR029058">
    <property type="entry name" value="AB_hydrolase_fold"/>
</dbReference>
<evidence type="ECO:0000259" key="1">
    <source>
        <dbReference type="Pfam" id="PF12146"/>
    </source>
</evidence>
<dbReference type="InterPro" id="IPR052920">
    <property type="entry name" value="DNA-binding_regulatory"/>
</dbReference>
<accession>A0ABX8F7Y4</accession>
<evidence type="ECO:0000313" key="3">
    <source>
        <dbReference type="Proteomes" id="UP000679247"/>
    </source>
</evidence>
<dbReference type="PANTHER" id="PTHR43358">
    <property type="entry name" value="ALPHA/BETA-HYDROLASE"/>
    <property type="match status" value="1"/>
</dbReference>
<reference evidence="2 3" key="1">
    <citation type="submission" date="2021-03" db="EMBL/GenBank/DDBJ databases">
        <title>The first data on the complete genome of the tetrodotoxin-producing bacterium.</title>
        <authorList>
            <person name="Melnikova D.I."/>
            <person name="Nijland R."/>
            <person name="Magarlamov T.Y."/>
        </authorList>
    </citation>
    <scope>NUCLEOTIDE SEQUENCE [LARGE SCALE GENOMIC DNA]</scope>
    <source>
        <strain evidence="2 3">1839</strain>
    </source>
</reference>